<feature type="signal peptide" evidence="2">
    <location>
        <begin position="1"/>
        <end position="23"/>
    </location>
</feature>
<dbReference type="Proteomes" id="UP000006443">
    <property type="component" value="Unassembled WGS sequence"/>
</dbReference>
<organism evidence="4 5">
    <name type="scientific">Dethiobacter alkaliphilus AHT 1</name>
    <dbReference type="NCBI Taxonomy" id="555088"/>
    <lineage>
        <taxon>Bacteria</taxon>
        <taxon>Bacillati</taxon>
        <taxon>Bacillota</taxon>
        <taxon>Dethiobacteria</taxon>
        <taxon>Dethiobacterales</taxon>
        <taxon>Dethiobacteraceae</taxon>
        <taxon>Dethiobacter</taxon>
    </lineage>
</organism>
<protein>
    <recommendedName>
        <fullName evidence="3">Phosphodiester glycosidase domain-containing protein</fullName>
    </recommendedName>
</protein>
<dbReference type="PANTHER" id="PTHR40446:SF2">
    <property type="entry name" value="N-ACETYLGLUCOSAMINE-1-PHOSPHODIESTER ALPHA-N-ACETYLGLUCOSAMINIDASE"/>
    <property type="match status" value="1"/>
</dbReference>
<accession>C0GEE0</accession>
<sequence length="379" mass="41655">MQAKQISLIAVILILLHHPVANAQTKQVNPDHNSSVVEIVQQSVDTAVDYLFSQQANIITLTELKENVVESENEDINQTKEKQETDSKETSESESQASADEQEDPEEIVDEQSTEAPPEMVEPAPAPTPADNTAKEETPDNTESTCIHTRNYSYNENGVNIEIRHVEKSHNRIWIATVKLVDPTKLRVAFAHDEYGAPRKPVSKIANSNNAILAINASGFSGNVPFSPVVREGEVYSMDINHTPMGITACGMLMDSGKRGVEQMIEDGAHQVITFRPVLVRNGQMTSTAQNNNTIHPRTAIGQKENGDLIFIVVDGRRNNWSTGINLGDLAQIFIDEGAAWAYNLDGGGSTTLYFNGKVLNKPSDGRERPVPDIIYIAK</sequence>
<dbReference type="RefSeq" id="WP_008515181.1">
    <property type="nucleotide sequence ID" value="NZ_ACJM01000003.1"/>
</dbReference>
<dbReference type="Pfam" id="PF09992">
    <property type="entry name" value="NAGPA"/>
    <property type="match status" value="1"/>
</dbReference>
<feature type="region of interest" description="Disordered" evidence="1">
    <location>
        <begin position="68"/>
        <end position="149"/>
    </location>
</feature>
<name>C0GEE0_DETAL</name>
<dbReference type="OrthoDB" id="9809781at2"/>
<evidence type="ECO:0000313" key="4">
    <source>
        <dbReference type="EMBL" id="EEG78434.1"/>
    </source>
</evidence>
<dbReference type="PANTHER" id="PTHR40446">
    <property type="entry name" value="N-ACETYLGLUCOSAMINE-1-PHOSPHODIESTER ALPHA-N-ACETYLGLUCOSAMINIDASE"/>
    <property type="match status" value="1"/>
</dbReference>
<dbReference type="AlphaFoldDB" id="C0GEE0"/>
<dbReference type="EMBL" id="ACJM01000003">
    <property type="protein sequence ID" value="EEG78434.1"/>
    <property type="molecule type" value="Genomic_DNA"/>
</dbReference>
<proteinExistence type="predicted"/>
<keyword evidence="2" id="KW-0732">Signal</keyword>
<gene>
    <name evidence="4" type="ORF">DealDRAFT_0849</name>
</gene>
<dbReference type="STRING" id="555088.DealDRAFT_0849"/>
<evidence type="ECO:0000313" key="5">
    <source>
        <dbReference type="Proteomes" id="UP000006443"/>
    </source>
</evidence>
<reference evidence="4 5" key="1">
    <citation type="submission" date="2009-02" db="EMBL/GenBank/DDBJ databases">
        <title>Sequencing of the draft genome and assembly of Dethiobacter alkaliphilus AHT 1.</title>
        <authorList>
            <consortium name="US DOE Joint Genome Institute (JGI-PGF)"/>
            <person name="Lucas S."/>
            <person name="Copeland A."/>
            <person name="Lapidus A."/>
            <person name="Glavina del Rio T."/>
            <person name="Dalin E."/>
            <person name="Tice H."/>
            <person name="Bruce D."/>
            <person name="Goodwin L."/>
            <person name="Pitluck S."/>
            <person name="Larimer F."/>
            <person name="Land M.L."/>
            <person name="Hauser L."/>
            <person name="Muyzer G."/>
        </authorList>
    </citation>
    <scope>NUCLEOTIDE SEQUENCE [LARGE SCALE GENOMIC DNA]</scope>
    <source>
        <strain evidence="4 5">AHT 1</strain>
    </source>
</reference>
<evidence type="ECO:0000256" key="2">
    <source>
        <dbReference type="SAM" id="SignalP"/>
    </source>
</evidence>
<keyword evidence="5" id="KW-1185">Reference proteome</keyword>
<comment type="caution">
    <text evidence="4">The sequence shown here is derived from an EMBL/GenBank/DDBJ whole genome shotgun (WGS) entry which is preliminary data.</text>
</comment>
<feature type="compositionally biased region" description="Basic and acidic residues" evidence="1">
    <location>
        <begin position="77"/>
        <end position="91"/>
    </location>
</feature>
<dbReference type="eggNOG" id="COG4632">
    <property type="taxonomic scope" value="Bacteria"/>
</dbReference>
<dbReference type="InterPro" id="IPR018711">
    <property type="entry name" value="NAGPA"/>
</dbReference>
<evidence type="ECO:0000259" key="3">
    <source>
        <dbReference type="Pfam" id="PF09992"/>
    </source>
</evidence>
<evidence type="ECO:0000256" key="1">
    <source>
        <dbReference type="SAM" id="MobiDB-lite"/>
    </source>
</evidence>
<feature type="chain" id="PRO_5002897022" description="Phosphodiester glycosidase domain-containing protein" evidence="2">
    <location>
        <begin position="24"/>
        <end position="379"/>
    </location>
</feature>
<feature type="compositionally biased region" description="Acidic residues" evidence="1">
    <location>
        <begin position="100"/>
        <end position="113"/>
    </location>
</feature>
<feature type="domain" description="Phosphodiester glycosidase" evidence="3">
    <location>
        <begin position="209"/>
        <end position="377"/>
    </location>
</feature>